<comment type="caution">
    <text evidence="2">The sequence shown here is derived from an EMBL/GenBank/DDBJ whole genome shotgun (WGS) entry which is preliminary data.</text>
</comment>
<accession>M2U5V6</accession>
<dbReference type="SUPFAM" id="SSF47616">
    <property type="entry name" value="GST C-terminal domain-like"/>
    <property type="match status" value="1"/>
</dbReference>
<dbReference type="Gene3D" id="3.40.30.10">
    <property type="entry name" value="Glutaredoxin"/>
    <property type="match status" value="1"/>
</dbReference>
<dbReference type="EMBL" id="AMRV01000003">
    <property type="protein sequence ID" value="EMD83397.1"/>
    <property type="molecule type" value="Genomic_DNA"/>
</dbReference>
<reference evidence="2 3" key="1">
    <citation type="journal article" date="2013" name="Genome Announc.">
        <title>Draft Genome Sequence of Strain JLT2015T, Belonging to the Family Sphingomonadaceae of the Alphaproteobacteria.</title>
        <authorList>
            <person name="Tang K."/>
            <person name="Liu K."/>
            <person name="Li S."/>
            <person name="Jiao N."/>
        </authorList>
    </citation>
    <scope>NUCLEOTIDE SEQUENCE [LARGE SCALE GENOMIC DNA]</scope>
    <source>
        <strain evidence="2 3">JLT2015</strain>
    </source>
</reference>
<dbReference type="Pfam" id="PF00043">
    <property type="entry name" value="GST_C"/>
    <property type="match status" value="1"/>
</dbReference>
<evidence type="ECO:0000259" key="1">
    <source>
        <dbReference type="PROSITE" id="PS50405"/>
    </source>
</evidence>
<protein>
    <submittedName>
        <fullName evidence="2">Glutathione S-transferase</fullName>
    </submittedName>
</protein>
<dbReference type="PROSITE" id="PS50405">
    <property type="entry name" value="GST_CTER"/>
    <property type="match status" value="1"/>
</dbReference>
<dbReference type="Gene3D" id="1.20.1050.10">
    <property type="match status" value="1"/>
</dbReference>
<gene>
    <name evidence="2" type="ORF">C725_1298</name>
</gene>
<sequence>MYRLYGLRPSFYTRKVAAMLTAMRLPHEDLLKSADIAAEIEAAVDGYRKFPVVETPEGDWLKDSTDIGLALDAAHPDRSILPDDPAMRAAALMLDDWIDEWLIRPVLHWRVTDEDNRRWTARHAVAGMNGEPDPGEDSGPAYDHPGVGYAMTFFAGAGAVNRVGADYENEVLDLLTRAADALSAHFEMRPFLLGTRISLPDFALYGMLEAGLLWEPAARAYVEPRWPALRAFKRRVEGVEAGEGVFDTADTAPPTLAALVRIAGDDFADFLAANARALAANETGATWAGKHMRTRGFTEKCRQATGRTITALTDSQKESLRTLGADRLMAAYLGDGSE</sequence>
<dbReference type="GO" id="GO:0016740">
    <property type="term" value="F:transferase activity"/>
    <property type="evidence" value="ECO:0007669"/>
    <property type="project" value="UniProtKB-KW"/>
</dbReference>
<evidence type="ECO:0000313" key="3">
    <source>
        <dbReference type="Proteomes" id="UP000011717"/>
    </source>
</evidence>
<organism evidence="2 3">
    <name type="scientific">Pacificimonas flava</name>
    <dbReference type="NCBI Taxonomy" id="1234595"/>
    <lineage>
        <taxon>Bacteria</taxon>
        <taxon>Pseudomonadati</taxon>
        <taxon>Pseudomonadota</taxon>
        <taxon>Alphaproteobacteria</taxon>
        <taxon>Sphingomonadales</taxon>
        <taxon>Sphingosinicellaceae</taxon>
        <taxon>Pacificimonas</taxon>
    </lineage>
</organism>
<proteinExistence type="predicted"/>
<dbReference type="InterPro" id="IPR036282">
    <property type="entry name" value="Glutathione-S-Trfase_C_sf"/>
</dbReference>
<name>M2U5V6_9SPHN</name>
<dbReference type="AlphaFoldDB" id="M2U5V6"/>
<dbReference type="InterPro" id="IPR036249">
    <property type="entry name" value="Thioredoxin-like_sf"/>
</dbReference>
<keyword evidence="3" id="KW-1185">Reference proteome</keyword>
<evidence type="ECO:0000313" key="2">
    <source>
        <dbReference type="EMBL" id="EMD83397.1"/>
    </source>
</evidence>
<dbReference type="RefSeq" id="WP_008601097.1">
    <property type="nucleotide sequence ID" value="NZ_AMRV01000003.1"/>
</dbReference>
<dbReference type="OrthoDB" id="7054557at2"/>
<dbReference type="SUPFAM" id="SSF52833">
    <property type="entry name" value="Thioredoxin-like"/>
    <property type="match status" value="1"/>
</dbReference>
<dbReference type="InterPro" id="IPR010987">
    <property type="entry name" value="Glutathione-S-Trfase_C-like"/>
</dbReference>
<feature type="domain" description="GST C-terminal" evidence="1">
    <location>
        <begin position="114"/>
        <end position="255"/>
    </location>
</feature>
<dbReference type="Pfam" id="PF13417">
    <property type="entry name" value="GST_N_3"/>
    <property type="match status" value="1"/>
</dbReference>
<dbReference type="Proteomes" id="UP000011717">
    <property type="component" value="Unassembled WGS sequence"/>
</dbReference>
<dbReference type="InterPro" id="IPR004046">
    <property type="entry name" value="GST_C"/>
</dbReference>
<dbReference type="InterPro" id="IPR004045">
    <property type="entry name" value="Glutathione_S-Trfase_N"/>
</dbReference>
<keyword evidence="2" id="KW-0808">Transferase</keyword>